<evidence type="ECO:0008006" key="4">
    <source>
        <dbReference type="Google" id="ProtNLM"/>
    </source>
</evidence>
<comment type="caution">
    <text evidence="2">The sequence shown here is derived from an EMBL/GenBank/DDBJ whole genome shotgun (WGS) entry which is preliminary data.</text>
</comment>
<gene>
    <name evidence="2" type="ORF">cpu_06950</name>
</gene>
<dbReference type="RefSeq" id="WP_075858675.1">
    <property type="nucleotide sequence ID" value="NZ_BDJK01000009.1"/>
</dbReference>
<keyword evidence="1" id="KW-0472">Membrane</keyword>
<evidence type="ECO:0000256" key="1">
    <source>
        <dbReference type="SAM" id="Phobius"/>
    </source>
</evidence>
<evidence type="ECO:0000313" key="3">
    <source>
        <dbReference type="Proteomes" id="UP000187485"/>
    </source>
</evidence>
<feature type="transmembrane region" description="Helical" evidence="1">
    <location>
        <begin position="7"/>
        <end position="28"/>
    </location>
</feature>
<feature type="transmembrane region" description="Helical" evidence="1">
    <location>
        <begin position="83"/>
        <end position="103"/>
    </location>
</feature>
<feature type="transmembrane region" description="Helical" evidence="1">
    <location>
        <begin position="48"/>
        <end position="71"/>
    </location>
</feature>
<reference evidence="3" key="1">
    <citation type="submission" date="2016-12" db="EMBL/GenBank/DDBJ databases">
        <title>Draft Genome Sequences od Carboxydothermus pertinax and islandicus, Hydrogenogenic Carboxydotrophic Bacteria.</title>
        <authorList>
            <person name="Fukuyama Y."/>
            <person name="Ohmae K."/>
            <person name="Yoneda Y."/>
            <person name="Yoshida T."/>
            <person name="Sako Y."/>
        </authorList>
    </citation>
    <scope>NUCLEOTIDE SEQUENCE [LARGE SCALE GENOMIC DNA]</scope>
    <source>
        <strain evidence="3">Ug1</strain>
    </source>
</reference>
<organism evidence="2 3">
    <name type="scientific">Carboxydothermus pertinax</name>
    <dbReference type="NCBI Taxonomy" id="870242"/>
    <lineage>
        <taxon>Bacteria</taxon>
        <taxon>Bacillati</taxon>
        <taxon>Bacillota</taxon>
        <taxon>Clostridia</taxon>
        <taxon>Thermoanaerobacterales</taxon>
        <taxon>Thermoanaerobacteraceae</taxon>
        <taxon>Carboxydothermus</taxon>
    </lineage>
</organism>
<sequence length="126" mass="14085">MTKGERNFYFDVILGIVGITCIVTGIMMDLKLPLDTSLMYYLNPLHKVTGYIFTVLVGGHLIFHFRWVKALGKNILKNRKKTLVFAGVVTASIIALYLTMTFGPLPGPGIKLPTEGIKPTYFSQQF</sequence>
<keyword evidence="1" id="KW-0812">Transmembrane</keyword>
<keyword evidence="1" id="KW-1133">Transmembrane helix</keyword>
<dbReference type="AlphaFoldDB" id="A0A1L8CTB5"/>
<accession>A0A1L8CTB5</accession>
<protein>
    <recommendedName>
        <fullName evidence="4">DUF4405 domain-containing protein</fullName>
    </recommendedName>
</protein>
<proteinExistence type="predicted"/>
<dbReference type="EMBL" id="BDJK01000009">
    <property type="protein sequence ID" value="GAV22185.1"/>
    <property type="molecule type" value="Genomic_DNA"/>
</dbReference>
<dbReference type="Proteomes" id="UP000187485">
    <property type="component" value="Unassembled WGS sequence"/>
</dbReference>
<keyword evidence="3" id="KW-1185">Reference proteome</keyword>
<evidence type="ECO:0000313" key="2">
    <source>
        <dbReference type="EMBL" id="GAV22185.1"/>
    </source>
</evidence>
<dbReference type="STRING" id="870242.cpu_06950"/>
<name>A0A1L8CTB5_9THEO</name>